<feature type="chain" id="PRO_5002118867" evidence="2">
    <location>
        <begin position="18"/>
        <end position="181"/>
    </location>
</feature>
<protein>
    <submittedName>
        <fullName evidence="3">Uncharacterized protein</fullName>
    </submittedName>
</protein>
<feature type="transmembrane region" description="Helical" evidence="1">
    <location>
        <begin position="109"/>
        <end position="138"/>
    </location>
</feature>
<evidence type="ECO:0000313" key="3">
    <source>
        <dbReference type="EMBL" id="CEO57185.1"/>
    </source>
</evidence>
<sequence>MVLTRTLLFLFVRPAKSCSSVSPGASFKALAALSVGSLPALRMNFSAASLAALTAFRSYFCVWRSHCRLLCFIPPLSPLFSSLYGLWLQSIWISFIGIHLGVINTRCKVITNFIFLVILPVTFALRTVFFTGFITFIFTIRSKGYVVNSWSGAREKVFFANVGTVLKLDLLALSRALPTRS</sequence>
<keyword evidence="2" id="KW-0732">Signal</keyword>
<dbReference type="AlphaFoldDB" id="A0A0B7KQH8"/>
<accession>A0A0B7KQH8</accession>
<evidence type="ECO:0000256" key="1">
    <source>
        <dbReference type="SAM" id="Phobius"/>
    </source>
</evidence>
<keyword evidence="1" id="KW-0472">Membrane</keyword>
<reference evidence="3" key="1">
    <citation type="submission" date="2015-01" db="EMBL/GenBank/DDBJ databases">
        <authorList>
            <person name="Durling Mikael"/>
        </authorList>
    </citation>
    <scope>NUCLEOTIDE SEQUENCE</scope>
</reference>
<gene>
    <name evidence="3" type="ORF">BN869_000013243_1</name>
</gene>
<feature type="transmembrane region" description="Helical" evidence="1">
    <location>
        <begin position="83"/>
        <end position="103"/>
    </location>
</feature>
<evidence type="ECO:0000256" key="2">
    <source>
        <dbReference type="SAM" id="SignalP"/>
    </source>
</evidence>
<dbReference type="EMBL" id="CDPU01000090">
    <property type="protein sequence ID" value="CEO57185.1"/>
    <property type="molecule type" value="Genomic_DNA"/>
</dbReference>
<organism evidence="3">
    <name type="scientific">Bionectria ochroleuca</name>
    <name type="common">Gliocladium roseum</name>
    <dbReference type="NCBI Taxonomy" id="29856"/>
    <lineage>
        <taxon>Eukaryota</taxon>
        <taxon>Fungi</taxon>
        <taxon>Dikarya</taxon>
        <taxon>Ascomycota</taxon>
        <taxon>Pezizomycotina</taxon>
        <taxon>Sordariomycetes</taxon>
        <taxon>Hypocreomycetidae</taxon>
        <taxon>Hypocreales</taxon>
        <taxon>Bionectriaceae</taxon>
        <taxon>Clonostachys</taxon>
    </lineage>
</organism>
<keyword evidence="1" id="KW-1133">Transmembrane helix</keyword>
<proteinExistence type="predicted"/>
<name>A0A0B7KQH8_BIOOC</name>
<feature type="signal peptide" evidence="2">
    <location>
        <begin position="1"/>
        <end position="17"/>
    </location>
</feature>
<keyword evidence="1" id="KW-0812">Transmembrane</keyword>